<dbReference type="Proteomes" id="UP001233264">
    <property type="component" value="Chromosome"/>
</dbReference>
<evidence type="ECO:0000256" key="1">
    <source>
        <dbReference type="SAM" id="MobiDB-lite"/>
    </source>
</evidence>
<feature type="region of interest" description="Disordered" evidence="1">
    <location>
        <begin position="30"/>
        <end position="57"/>
    </location>
</feature>
<dbReference type="RefSeq" id="WP_127639508.1">
    <property type="nucleotide sequence ID" value="NZ_CP120365.1"/>
</dbReference>
<feature type="compositionally biased region" description="Basic and acidic residues" evidence="1">
    <location>
        <begin position="32"/>
        <end position="44"/>
    </location>
</feature>
<organism evidence="2 3">
    <name type="scientific">Sinorhizobium kummerowiae</name>
    <dbReference type="NCBI Taxonomy" id="158892"/>
    <lineage>
        <taxon>Bacteria</taxon>
        <taxon>Pseudomonadati</taxon>
        <taxon>Pseudomonadota</taxon>
        <taxon>Alphaproteobacteria</taxon>
        <taxon>Hyphomicrobiales</taxon>
        <taxon>Rhizobiaceae</taxon>
        <taxon>Sinorhizobium/Ensifer group</taxon>
        <taxon>Sinorhizobium</taxon>
    </lineage>
</organism>
<gene>
    <name evidence="2" type="ORF">PZL22_002303</name>
</gene>
<accession>A0ABY8TCY6</accession>
<evidence type="ECO:0000313" key="2">
    <source>
        <dbReference type="EMBL" id="WHS94568.1"/>
    </source>
</evidence>
<keyword evidence="3" id="KW-1185">Reference proteome</keyword>
<evidence type="ECO:0000313" key="3">
    <source>
        <dbReference type="Proteomes" id="UP001233264"/>
    </source>
</evidence>
<sequence length="172" mass="18724">MAGKNYKAENLLFGALLLAGAYWYFTSGTDAESPRADAPVERGSSDSGSSDLNALTERVEPYADPYVELAGESSNLTPEKTGTIAEKVRVCTDPDVQGASFRALSAGDGVESERLMDPSKCKWATPGMKVRLTGRRQPIQLSKSPEDTIEFREFEAPDGGLYWTSEVSFKQQ</sequence>
<name>A0ABY8TCY6_9HYPH</name>
<protein>
    <submittedName>
        <fullName evidence="2">Uncharacterized protein</fullName>
    </submittedName>
</protein>
<proteinExistence type="predicted"/>
<dbReference type="EMBL" id="CP120365">
    <property type="protein sequence ID" value="WHS94568.1"/>
    <property type="molecule type" value="Genomic_DNA"/>
</dbReference>
<reference evidence="2 3" key="1">
    <citation type="submission" date="2023-03" db="EMBL/GenBank/DDBJ databases">
        <authorList>
            <person name="Menendez E."/>
            <person name="Kaur S."/>
            <person name="Flores-Felix J.D."/>
            <person name="diCenzo G.C."/>
            <person name="Peix A."/>
            <person name="Velazquez E."/>
        </authorList>
    </citation>
    <scope>NUCLEOTIDE SEQUENCE [LARGE SCALE GENOMIC DNA]</scope>
    <source>
        <strain evidence="2 3">CCBAU 71714</strain>
    </source>
</reference>